<sequence>MQGKEKSCPESSPPSEINKNYTRGSIAAFLSAVGFGSLPVFAVFAYQEGVKVLTLLSFRFFFTSLILAVYMLKNRVALLPKREEIKGLILLGFFYAIFNFSYFTAFELIPTSMAALIFYAYPALVALFAFLLGEEELNLTRAVAILAAFMGIYLVYYDFTVIIVPLGLLAAVGSAVFYALYIITGSRSLKTVNLSTAVFYTCIFSAVGFLAAGSWQGDLQFALSRQALFLLAFITIVSMFGLLLFLYGVKNTSPTIASMASMIEPIFTVFLSLLVLAESFSPIQYAGGMLVIAASAYIVIKRA</sequence>
<keyword evidence="5" id="KW-1185">Reference proteome</keyword>
<name>A0A1G9TA62_9FIRM</name>
<feature type="domain" description="EamA" evidence="3">
    <location>
        <begin position="166"/>
        <end position="299"/>
    </location>
</feature>
<dbReference type="SUPFAM" id="SSF103481">
    <property type="entry name" value="Multidrug resistance efflux transporter EmrE"/>
    <property type="match status" value="2"/>
</dbReference>
<dbReference type="PANTHER" id="PTHR22911">
    <property type="entry name" value="ACYL-MALONYL CONDENSING ENZYME-RELATED"/>
    <property type="match status" value="1"/>
</dbReference>
<feature type="transmembrane region" description="Helical" evidence="2">
    <location>
        <begin position="227"/>
        <end position="249"/>
    </location>
</feature>
<organism evidence="4 5">
    <name type="scientific">Halarsenatibacter silvermanii</name>
    <dbReference type="NCBI Taxonomy" id="321763"/>
    <lineage>
        <taxon>Bacteria</taxon>
        <taxon>Bacillati</taxon>
        <taxon>Bacillota</taxon>
        <taxon>Clostridia</taxon>
        <taxon>Halanaerobiales</taxon>
        <taxon>Halarsenatibacteraceae</taxon>
        <taxon>Halarsenatibacter</taxon>
    </lineage>
</organism>
<protein>
    <submittedName>
        <fullName evidence="4">Threonine/homoserine efflux transporter RhtA</fullName>
    </submittedName>
</protein>
<accession>A0A1G9TA62</accession>
<dbReference type="InterPro" id="IPR000620">
    <property type="entry name" value="EamA_dom"/>
</dbReference>
<evidence type="ECO:0000313" key="4">
    <source>
        <dbReference type="EMBL" id="SDM44629.1"/>
    </source>
</evidence>
<dbReference type="OrthoDB" id="9808556at2"/>
<dbReference type="RefSeq" id="WP_089762231.1">
    <property type="nucleotide sequence ID" value="NZ_FNGO01000036.1"/>
</dbReference>
<keyword evidence="2" id="KW-0812">Transmembrane</keyword>
<feature type="transmembrane region" description="Helical" evidence="2">
    <location>
        <begin position="162"/>
        <end position="182"/>
    </location>
</feature>
<comment type="similarity">
    <text evidence="1">Belongs to the EamA transporter family.</text>
</comment>
<dbReference type="Pfam" id="PF00892">
    <property type="entry name" value="EamA"/>
    <property type="match status" value="2"/>
</dbReference>
<dbReference type="STRING" id="321763.SAMN04488692_13611"/>
<feature type="transmembrane region" description="Helical" evidence="2">
    <location>
        <begin position="52"/>
        <end position="72"/>
    </location>
</feature>
<evidence type="ECO:0000256" key="1">
    <source>
        <dbReference type="ARBA" id="ARBA00007362"/>
    </source>
</evidence>
<keyword evidence="2" id="KW-0472">Membrane</keyword>
<feature type="transmembrane region" description="Helical" evidence="2">
    <location>
        <begin position="139"/>
        <end position="156"/>
    </location>
</feature>
<evidence type="ECO:0000256" key="2">
    <source>
        <dbReference type="SAM" id="Phobius"/>
    </source>
</evidence>
<reference evidence="4 5" key="1">
    <citation type="submission" date="2016-10" db="EMBL/GenBank/DDBJ databases">
        <authorList>
            <person name="de Groot N.N."/>
        </authorList>
    </citation>
    <scope>NUCLEOTIDE SEQUENCE [LARGE SCALE GENOMIC DNA]</scope>
    <source>
        <strain evidence="4 5">SLAS-1</strain>
    </source>
</reference>
<feature type="transmembrane region" description="Helical" evidence="2">
    <location>
        <begin position="256"/>
        <end position="277"/>
    </location>
</feature>
<dbReference type="GO" id="GO:0016020">
    <property type="term" value="C:membrane"/>
    <property type="evidence" value="ECO:0007669"/>
    <property type="project" value="InterPro"/>
</dbReference>
<feature type="transmembrane region" description="Helical" evidence="2">
    <location>
        <begin position="194"/>
        <end position="215"/>
    </location>
</feature>
<feature type="transmembrane region" description="Helical" evidence="2">
    <location>
        <begin position="283"/>
        <end position="300"/>
    </location>
</feature>
<dbReference type="AlphaFoldDB" id="A0A1G9TA62"/>
<feature type="transmembrane region" description="Helical" evidence="2">
    <location>
        <begin position="84"/>
        <end position="103"/>
    </location>
</feature>
<dbReference type="InterPro" id="IPR037185">
    <property type="entry name" value="EmrE-like"/>
</dbReference>
<gene>
    <name evidence="4" type="ORF">SAMN04488692_13611</name>
</gene>
<feature type="domain" description="EamA" evidence="3">
    <location>
        <begin position="23"/>
        <end position="156"/>
    </location>
</feature>
<evidence type="ECO:0000313" key="5">
    <source>
        <dbReference type="Proteomes" id="UP000199476"/>
    </source>
</evidence>
<feature type="transmembrane region" description="Helical" evidence="2">
    <location>
        <begin position="109"/>
        <end position="132"/>
    </location>
</feature>
<evidence type="ECO:0000259" key="3">
    <source>
        <dbReference type="Pfam" id="PF00892"/>
    </source>
</evidence>
<feature type="transmembrane region" description="Helical" evidence="2">
    <location>
        <begin position="26"/>
        <end position="46"/>
    </location>
</feature>
<dbReference type="EMBL" id="FNGO01000036">
    <property type="protein sequence ID" value="SDM44629.1"/>
    <property type="molecule type" value="Genomic_DNA"/>
</dbReference>
<proteinExistence type="inferred from homology"/>
<dbReference type="Proteomes" id="UP000199476">
    <property type="component" value="Unassembled WGS sequence"/>
</dbReference>
<keyword evidence="2" id="KW-1133">Transmembrane helix</keyword>